<keyword evidence="1" id="KW-1185">Reference proteome</keyword>
<name>A0A0K0DBW5_ANGCA</name>
<dbReference type="AlphaFoldDB" id="A0A0K0DBW5"/>
<reference evidence="2" key="2">
    <citation type="submission" date="2016-04" db="UniProtKB">
        <authorList>
            <consortium name="WormBaseParasite"/>
        </authorList>
    </citation>
    <scope>IDENTIFICATION</scope>
</reference>
<evidence type="ECO:0000313" key="2">
    <source>
        <dbReference type="WBParaSite" id="ACAC_0000797601-mRNA-1"/>
    </source>
</evidence>
<proteinExistence type="predicted"/>
<accession>A0A0K0DBW5</accession>
<protein>
    <submittedName>
        <fullName evidence="2">HTH_48 domain-containing protein</fullName>
    </submittedName>
</protein>
<reference evidence="1" key="1">
    <citation type="submission" date="2012-09" db="EMBL/GenBank/DDBJ databases">
        <authorList>
            <person name="Martin A.A."/>
        </authorList>
    </citation>
    <scope>NUCLEOTIDE SEQUENCE</scope>
</reference>
<sequence length="206" mass="23553">MLGITSVTPPVDELKEVFRRKVVHISDIVARHTKADVFSVHGFTRYIQSIVNKYLPEERFSAKERELGTYVLRKSFSHSESTPPLAKRSRMDDGYTVEYYDDNSRPKTSNGSGGKISESYFRKIFFYDFKLYCSAAETLDPLMKFWCKGSIGESTVRTWYFEDKGGCGHPNEHDDGELKVVVERNTQTTVRELAEQLGISKATTTH</sequence>
<dbReference type="STRING" id="6313.A0A0K0DBW5"/>
<evidence type="ECO:0000313" key="1">
    <source>
        <dbReference type="Proteomes" id="UP000035642"/>
    </source>
</evidence>
<dbReference type="WBParaSite" id="ACAC_0000797601-mRNA-1">
    <property type="protein sequence ID" value="ACAC_0000797601-mRNA-1"/>
    <property type="gene ID" value="ACAC_0000797601"/>
</dbReference>
<dbReference type="Proteomes" id="UP000035642">
    <property type="component" value="Unassembled WGS sequence"/>
</dbReference>
<organism evidence="1 2">
    <name type="scientific">Angiostrongylus cantonensis</name>
    <name type="common">Rat lungworm</name>
    <dbReference type="NCBI Taxonomy" id="6313"/>
    <lineage>
        <taxon>Eukaryota</taxon>
        <taxon>Metazoa</taxon>
        <taxon>Ecdysozoa</taxon>
        <taxon>Nematoda</taxon>
        <taxon>Chromadorea</taxon>
        <taxon>Rhabditida</taxon>
        <taxon>Rhabditina</taxon>
        <taxon>Rhabditomorpha</taxon>
        <taxon>Strongyloidea</taxon>
        <taxon>Metastrongylidae</taxon>
        <taxon>Angiostrongylus</taxon>
    </lineage>
</organism>